<evidence type="ECO:0000256" key="5">
    <source>
        <dbReference type="ARBA" id="ARBA00047761"/>
    </source>
</evidence>
<evidence type="ECO:0000256" key="7">
    <source>
        <dbReference type="SAM" id="MobiDB-lite"/>
    </source>
</evidence>
<dbReference type="OMA" id="GDIFMLE"/>
<keyword evidence="12" id="KW-1185">Reference proteome</keyword>
<evidence type="ECO:0000313" key="11">
    <source>
        <dbReference type="EMBL" id="SPQ94848.1"/>
    </source>
</evidence>
<geneLocation type="mitochondrion" evidence="11"/>
<dbReference type="InterPro" id="IPR039189">
    <property type="entry name" value="Fcp1"/>
</dbReference>
<dbReference type="Proteomes" id="UP000039324">
    <property type="component" value="Unassembled WGS sequence"/>
</dbReference>
<dbReference type="EMBL" id="OVEO01000003">
    <property type="protein sequence ID" value="SPQ94848.1"/>
    <property type="molecule type" value="Genomic_DNA"/>
</dbReference>
<evidence type="ECO:0000256" key="6">
    <source>
        <dbReference type="ARBA" id="ARBA00048336"/>
    </source>
</evidence>
<dbReference type="InterPro" id="IPR004274">
    <property type="entry name" value="FCP1_dom"/>
</dbReference>
<dbReference type="CDD" id="cd17729">
    <property type="entry name" value="BRCT_CTDP1"/>
    <property type="match status" value="1"/>
</dbReference>
<reference evidence="11 13" key="2">
    <citation type="submission" date="2018-03" db="EMBL/GenBank/DDBJ databases">
        <authorList>
            <person name="Fogelqvist J."/>
        </authorList>
    </citation>
    <scope>NUCLEOTIDE SEQUENCE [LARGE SCALE GENOMIC DNA]</scope>
</reference>
<proteinExistence type="predicted"/>
<evidence type="ECO:0000259" key="8">
    <source>
        <dbReference type="PROSITE" id="PS50172"/>
    </source>
</evidence>
<organism evidence="10 12">
    <name type="scientific">Plasmodiophora brassicae</name>
    <name type="common">Clubroot disease agent</name>
    <dbReference type="NCBI Taxonomy" id="37360"/>
    <lineage>
        <taxon>Eukaryota</taxon>
        <taxon>Sar</taxon>
        <taxon>Rhizaria</taxon>
        <taxon>Endomyxa</taxon>
        <taxon>Phytomyxea</taxon>
        <taxon>Plasmodiophorida</taxon>
        <taxon>Plasmodiophoridae</taxon>
        <taxon>Plasmodiophora</taxon>
    </lineage>
</organism>
<evidence type="ECO:0000256" key="4">
    <source>
        <dbReference type="ARBA" id="ARBA00023242"/>
    </source>
</evidence>
<evidence type="ECO:0000256" key="1">
    <source>
        <dbReference type="ARBA" id="ARBA00004123"/>
    </source>
</evidence>
<dbReference type="SUPFAM" id="SSF56784">
    <property type="entry name" value="HAD-like"/>
    <property type="match status" value="1"/>
</dbReference>
<comment type="catalytic activity">
    <reaction evidence="5">
        <text>O-phospho-L-seryl-[protein] + H2O = L-seryl-[protein] + phosphate</text>
        <dbReference type="Rhea" id="RHEA:20629"/>
        <dbReference type="Rhea" id="RHEA-COMP:9863"/>
        <dbReference type="Rhea" id="RHEA-COMP:11604"/>
        <dbReference type="ChEBI" id="CHEBI:15377"/>
        <dbReference type="ChEBI" id="CHEBI:29999"/>
        <dbReference type="ChEBI" id="CHEBI:43474"/>
        <dbReference type="ChEBI" id="CHEBI:83421"/>
        <dbReference type="EC" id="3.1.3.16"/>
    </reaction>
</comment>
<dbReference type="PROSITE" id="PS50172">
    <property type="entry name" value="BRCT"/>
    <property type="match status" value="1"/>
</dbReference>
<dbReference type="CDD" id="cd07521">
    <property type="entry name" value="HAD_FCP1-like"/>
    <property type="match status" value="1"/>
</dbReference>
<dbReference type="InterPro" id="IPR001357">
    <property type="entry name" value="BRCT_dom"/>
</dbReference>
<evidence type="ECO:0000313" key="12">
    <source>
        <dbReference type="Proteomes" id="UP000039324"/>
    </source>
</evidence>
<dbReference type="SUPFAM" id="SSF52113">
    <property type="entry name" value="BRCT domain"/>
    <property type="match status" value="1"/>
</dbReference>
<dbReference type="EMBL" id="CDSF01000133">
    <property type="protein sequence ID" value="CEP02725.1"/>
    <property type="molecule type" value="Genomic_DNA"/>
</dbReference>
<gene>
    <name evidence="10" type="ORF">PBRA_002692</name>
    <name evidence="11" type="ORF">PLBR_LOCUS2063</name>
</gene>
<dbReference type="PANTHER" id="PTHR23081">
    <property type="entry name" value="RNA POLYMERASE II CTD PHOSPHATASE"/>
    <property type="match status" value="1"/>
</dbReference>
<keyword evidence="3" id="KW-0378">Hydrolase</keyword>
<evidence type="ECO:0000313" key="10">
    <source>
        <dbReference type="EMBL" id="CEP02725.1"/>
    </source>
</evidence>
<dbReference type="Pfam" id="PF03031">
    <property type="entry name" value="NIF"/>
    <property type="match status" value="1"/>
</dbReference>
<dbReference type="SMART" id="SM00577">
    <property type="entry name" value="CPDc"/>
    <property type="match status" value="1"/>
</dbReference>
<sequence length="524" mass="58299">MEHRTQHVMPPRMRRGVLHEWLVSKGDDVRIGQVVGRMMAESSSTTYDIMAPCAGTLAEFIIAPGDPVDPSKPVAALEVCAHIADYRGLCARCGMDVSSVHHSSTETRETLTVFGKNSINITKEGLEVMRTRLADDLRSRRKLLLVLDLDHTIVHATVDSRARECLDRGVHEFKLDGRTHYVKLRPGAHAFLQSLKDLFDIQVFTWGIRNYAVEVVSLLDPDHTIIKERIVARDDIGIGQRNRLLSQHQQKRLERVLPVCGSMALVLDDSPGVWADLRPNLIEIRKFVFFPASEYAHGAVQNFSSGTGNSFDMGVLARNDRDNVLLSMERVLKRIHTMFYSGQEQDVRKLLQTVRLDVLRGCELVFSGVFPQNVPLEKAPEVRLAVELGATVTQEIGPETTHVIGSVFRPTGKIKRAQQCIAAQDAPLRHLVHVDWLTACSTHVARAPEDKFSLPDYVVGDVSQIGYLDAESGADEWTSSAPVPAAPTDHDLSSPRAKRPRTDDSGSDHDYSDFERELEAALGT</sequence>
<comment type="catalytic activity">
    <reaction evidence="6">
        <text>O-phospho-L-threonyl-[protein] + H2O = L-threonyl-[protein] + phosphate</text>
        <dbReference type="Rhea" id="RHEA:47004"/>
        <dbReference type="Rhea" id="RHEA-COMP:11060"/>
        <dbReference type="Rhea" id="RHEA-COMP:11605"/>
        <dbReference type="ChEBI" id="CHEBI:15377"/>
        <dbReference type="ChEBI" id="CHEBI:30013"/>
        <dbReference type="ChEBI" id="CHEBI:43474"/>
        <dbReference type="ChEBI" id="CHEBI:61977"/>
        <dbReference type="EC" id="3.1.3.16"/>
    </reaction>
</comment>
<dbReference type="OrthoDB" id="10249888at2759"/>
<dbReference type="EC" id="3.1.3.16" evidence="2"/>
<name>A0A0G4J5A3_PLABS</name>
<dbReference type="STRING" id="37360.A0A0G4J5A3"/>
<dbReference type="PANTHER" id="PTHR23081:SF36">
    <property type="entry name" value="RNA POLYMERASE II SUBUNIT A C-TERMINAL DOMAIN PHOSPHATASE"/>
    <property type="match status" value="1"/>
</dbReference>
<reference evidence="10 12" key="1">
    <citation type="submission" date="2015-02" db="EMBL/GenBank/DDBJ databases">
        <authorList>
            <person name="Chooi Y.-H."/>
        </authorList>
    </citation>
    <scope>NUCLEOTIDE SEQUENCE [LARGE SCALE GENOMIC DNA]</scope>
    <source>
        <strain evidence="10">E3</strain>
    </source>
</reference>
<comment type="subcellular location">
    <subcellularLocation>
        <location evidence="1">Nucleus</location>
    </subcellularLocation>
</comment>
<dbReference type="Pfam" id="PF00533">
    <property type="entry name" value="BRCT"/>
    <property type="match status" value="1"/>
</dbReference>
<keyword evidence="4" id="KW-0539">Nucleus</keyword>
<evidence type="ECO:0000256" key="2">
    <source>
        <dbReference type="ARBA" id="ARBA00013081"/>
    </source>
</evidence>
<dbReference type="Gene3D" id="3.40.50.1000">
    <property type="entry name" value="HAD superfamily/HAD-like"/>
    <property type="match status" value="1"/>
</dbReference>
<evidence type="ECO:0000256" key="3">
    <source>
        <dbReference type="ARBA" id="ARBA00022801"/>
    </source>
</evidence>
<feature type="domain" description="FCP1 homology" evidence="9">
    <location>
        <begin position="138"/>
        <end position="307"/>
    </location>
</feature>
<dbReference type="InterPro" id="IPR036420">
    <property type="entry name" value="BRCT_dom_sf"/>
</dbReference>
<protein>
    <recommendedName>
        <fullName evidence="2">protein-serine/threonine phosphatase</fullName>
        <ecNumber evidence="2">3.1.3.16</ecNumber>
    </recommendedName>
</protein>
<evidence type="ECO:0000313" key="13">
    <source>
        <dbReference type="Proteomes" id="UP000290189"/>
    </source>
</evidence>
<dbReference type="GO" id="GO:0008420">
    <property type="term" value="F:RNA polymerase II CTD heptapeptide repeat phosphatase activity"/>
    <property type="evidence" value="ECO:0007669"/>
    <property type="project" value="InterPro"/>
</dbReference>
<feature type="compositionally biased region" description="Basic and acidic residues" evidence="7">
    <location>
        <begin position="500"/>
        <end position="524"/>
    </location>
</feature>
<accession>A0A0G4J5A3</accession>
<dbReference type="AlphaFoldDB" id="A0A0G4J5A3"/>
<keyword evidence="11" id="KW-0496">Mitochondrion</keyword>
<dbReference type="Proteomes" id="UP000290189">
    <property type="component" value="Unassembled WGS sequence"/>
</dbReference>
<feature type="region of interest" description="Disordered" evidence="7">
    <location>
        <begin position="475"/>
        <end position="524"/>
    </location>
</feature>
<dbReference type="InterPro" id="IPR023214">
    <property type="entry name" value="HAD_sf"/>
</dbReference>
<dbReference type="GO" id="GO:0005634">
    <property type="term" value="C:nucleus"/>
    <property type="evidence" value="ECO:0007669"/>
    <property type="project" value="UniProtKB-SubCell"/>
</dbReference>
<dbReference type="SUPFAM" id="SSF51230">
    <property type="entry name" value="Single hybrid motif"/>
    <property type="match status" value="1"/>
</dbReference>
<feature type="domain" description="BRCT" evidence="8">
    <location>
        <begin position="354"/>
        <end position="454"/>
    </location>
</feature>
<evidence type="ECO:0000259" key="9">
    <source>
        <dbReference type="PROSITE" id="PS50969"/>
    </source>
</evidence>
<dbReference type="Gene3D" id="2.40.50.100">
    <property type="match status" value="1"/>
</dbReference>
<dbReference type="InterPro" id="IPR011053">
    <property type="entry name" value="Single_hybrid_motif"/>
</dbReference>
<dbReference type="Gene3D" id="3.40.50.10190">
    <property type="entry name" value="BRCT domain"/>
    <property type="match status" value="1"/>
</dbReference>
<dbReference type="PROSITE" id="PS50969">
    <property type="entry name" value="FCP1"/>
    <property type="match status" value="1"/>
</dbReference>
<dbReference type="InterPro" id="IPR036412">
    <property type="entry name" value="HAD-like_sf"/>
</dbReference>